<accession>A0A066WNX2</accession>
<evidence type="ECO:0000313" key="2">
    <source>
        <dbReference type="EMBL" id="KDN52305.1"/>
    </source>
</evidence>
<gene>
    <name evidence="2" type="ORF">K437DRAFT_254290</name>
</gene>
<dbReference type="EMBL" id="JMSN01000011">
    <property type="protein sequence ID" value="KDN52305.1"/>
    <property type="molecule type" value="Genomic_DNA"/>
</dbReference>
<dbReference type="HOGENOM" id="CLU_2414845_0_0_1"/>
<dbReference type="Proteomes" id="UP000027361">
    <property type="component" value="Unassembled WGS sequence"/>
</dbReference>
<sequence>MPSLIKQPNAACSLFSLVTIAPRARVKPRWQSLLEPGARDLSLTMRMQRLIFCVTRTIHLYIGGNKRQTAVGESQGVPTERMHCGGYGGNAK</sequence>
<comment type="caution">
    <text evidence="2">The sequence shown here is derived from an EMBL/GenBank/DDBJ whole genome shotgun (WGS) entry which is preliminary data.</text>
</comment>
<dbReference type="GeneID" id="25263820"/>
<reference evidence="2 3" key="1">
    <citation type="submission" date="2014-05" db="EMBL/GenBank/DDBJ databases">
        <title>Draft genome sequence of a rare smut relative, Tilletiaria anomala UBC 951.</title>
        <authorList>
            <consortium name="DOE Joint Genome Institute"/>
            <person name="Toome M."/>
            <person name="Kuo A."/>
            <person name="Henrissat B."/>
            <person name="Lipzen A."/>
            <person name="Tritt A."/>
            <person name="Yoshinaga Y."/>
            <person name="Zane M."/>
            <person name="Barry K."/>
            <person name="Grigoriev I.V."/>
            <person name="Spatafora J.W."/>
            <person name="Aimea M.C."/>
        </authorList>
    </citation>
    <scope>NUCLEOTIDE SEQUENCE [LARGE SCALE GENOMIC DNA]</scope>
    <source>
        <strain evidence="2 3">UBC 951</strain>
    </source>
</reference>
<dbReference type="AlphaFoldDB" id="A0A066WNX2"/>
<protein>
    <submittedName>
        <fullName evidence="2">Uncharacterized protein</fullName>
    </submittedName>
</protein>
<feature type="region of interest" description="Disordered" evidence="1">
    <location>
        <begin position="71"/>
        <end position="92"/>
    </location>
</feature>
<evidence type="ECO:0000313" key="3">
    <source>
        <dbReference type="Proteomes" id="UP000027361"/>
    </source>
</evidence>
<keyword evidence="3" id="KW-1185">Reference proteome</keyword>
<dbReference type="InParanoid" id="A0A066WNX2"/>
<organism evidence="2 3">
    <name type="scientific">Tilletiaria anomala (strain ATCC 24038 / CBS 436.72 / UBC 951)</name>
    <dbReference type="NCBI Taxonomy" id="1037660"/>
    <lineage>
        <taxon>Eukaryota</taxon>
        <taxon>Fungi</taxon>
        <taxon>Dikarya</taxon>
        <taxon>Basidiomycota</taxon>
        <taxon>Ustilaginomycotina</taxon>
        <taxon>Exobasidiomycetes</taxon>
        <taxon>Georgefischeriales</taxon>
        <taxon>Tilletiariaceae</taxon>
        <taxon>Tilletiaria</taxon>
    </lineage>
</organism>
<name>A0A066WNX2_TILAU</name>
<proteinExistence type="predicted"/>
<dbReference type="RefSeq" id="XP_013245166.1">
    <property type="nucleotide sequence ID" value="XM_013389712.1"/>
</dbReference>
<evidence type="ECO:0000256" key="1">
    <source>
        <dbReference type="SAM" id="MobiDB-lite"/>
    </source>
</evidence>